<dbReference type="AlphaFoldDB" id="A0A6V8QU80"/>
<reference evidence="1 2" key="1">
    <citation type="submission" date="2020-07" db="EMBL/GenBank/DDBJ databases">
        <title>Trichoderma asperellum IC-1 whole genome shotgun sequence.</title>
        <authorList>
            <person name="Kanamasa S."/>
            <person name="Takahashi H."/>
        </authorList>
    </citation>
    <scope>NUCLEOTIDE SEQUENCE [LARGE SCALE GENOMIC DNA]</scope>
    <source>
        <strain evidence="1 2">IC-1</strain>
    </source>
</reference>
<protein>
    <recommendedName>
        <fullName evidence="3">Gamma-glutamylcyclotransferase AIG2-like domain-containing protein</fullName>
    </recommendedName>
</protein>
<accession>A0A6V8QU80</accession>
<evidence type="ECO:0008006" key="3">
    <source>
        <dbReference type="Google" id="ProtNLM"/>
    </source>
</evidence>
<proteinExistence type="predicted"/>
<sequence length="275" mass="30687">MDFLAACEDLAANVATFNVADDDSLVSDSDLSKWQALFGFSLDEAAKAIRDWRADFARLTISQAAWLLVEETKITEGYNKESYEYSLWRAQMVEKRSRASKTHLVAKNGEAKYLVKLEHDCPPSTDSVELIRCLPKKPRILTGLDDDGKTTQFCLLSCNQKAEFLDALFKARPFYEPTLIRASVASKDLSSTSLYPTLGVDTTLPQFRLGNNQLENNISSKTFSSARPAQDEYPVWYFFYGTLANAGVLCRITGAGEQPNSITYKPVFSEDGSVH</sequence>
<gene>
    <name evidence="1" type="ORF">TASIC1_0006009000</name>
</gene>
<name>A0A6V8QU80_TRIAP</name>
<evidence type="ECO:0000313" key="1">
    <source>
        <dbReference type="EMBL" id="GFP55920.1"/>
    </source>
</evidence>
<organism evidence="1 2">
    <name type="scientific">Trichoderma asperellum</name>
    <name type="common">Filamentous fungus</name>
    <dbReference type="NCBI Taxonomy" id="101201"/>
    <lineage>
        <taxon>Eukaryota</taxon>
        <taxon>Fungi</taxon>
        <taxon>Dikarya</taxon>
        <taxon>Ascomycota</taxon>
        <taxon>Pezizomycotina</taxon>
        <taxon>Sordariomycetes</taxon>
        <taxon>Hypocreomycetidae</taxon>
        <taxon>Hypocreales</taxon>
        <taxon>Hypocreaceae</taxon>
        <taxon>Trichoderma</taxon>
    </lineage>
</organism>
<dbReference type="OrthoDB" id="3262926at2759"/>
<dbReference type="EMBL" id="BLZH01000006">
    <property type="protein sequence ID" value="GFP55920.1"/>
    <property type="molecule type" value="Genomic_DNA"/>
</dbReference>
<dbReference type="Proteomes" id="UP000517252">
    <property type="component" value="Unassembled WGS sequence"/>
</dbReference>
<comment type="caution">
    <text evidence="1">The sequence shown here is derived from an EMBL/GenBank/DDBJ whole genome shotgun (WGS) entry which is preliminary data.</text>
</comment>
<evidence type="ECO:0000313" key="2">
    <source>
        <dbReference type="Proteomes" id="UP000517252"/>
    </source>
</evidence>